<organism evidence="3 4">
    <name type="scientific">Monilinia vaccinii-corymbosi</name>
    <dbReference type="NCBI Taxonomy" id="61207"/>
    <lineage>
        <taxon>Eukaryota</taxon>
        <taxon>Fungi</taxon>
        <taxon>Dikarya</taxon>
        <taxon>Ascomycota</taxon>
        <taxon>Pezizomycotina</taxon>
        <taxon>Leotiomycetes</taxon>
        <taxon>Helotiales</taxon>
        <taxon>Sclerotiniaceae</taxon>
        <taxon>Monilinia</taxon>
    </lineage>
</organism>
<dbReference type="Proteomes" id="UP000672032">
    <property type="component" value="Chromosome 1"/>
</dbReference>
<evidence type="ECO:0000313" key="4">
    <source>
        <dbReference type="Proteomes" id="UP000672032"/>
    </source>
</evidence>
<evidence type="ECO:0000259" key="2">
    <source>
        <dbReference type="Pfam" id="PF01636"/>
    </source>
</evidence>
<feature type="region of interest" description="Disordered" evidence="1">
    <location>
        <begin position="1"/>
        <end position="41"/>
    </location>
</feature>
<evidence type="ECO:0000313" key="3">
    <source>
        <dbReference type="EMBL" id="QSZ29705.1"/>
    </source>
</evidence>
<evidence type="ECO:0000256" key="1">
    <source>
        <dbReference type="SAM" id="MobiDB-lite"/>
    </source>
</evidence>
<feature type="domain" description="Aminoglycoside phosphotransferase" evidence="2">
    <location>
        <begin position="74"/>
        <end position="317"/>
    </location>
</feature>
<dbReference type="InterPro" id="IPR002575">
    <property type="entry name" value="Aminoglycoside_PTrfase"/>
</dbReference>
<keyword evidence="4" id="KW-1185">Reference proteome</keyword>
<feature type="compositionally biased region" description="Low complexity" evidence="1">
    <location>
        <begin position="14"/>
        <end position="39"/>
    </location>
</feature>
<gene>
    <name evidence="3" type="ORF">DSL72_004222</name>
</gene>
<protein>
    <recommendedName>
        <fullName evidence="2">Aminoglycoside phosphotransferase domain-containing protein</fullName>
    </recommendedName>
</protein>
<dbReference type="AlphaFoldDB" id="A0A8A3NVH1"/>
<dbReference type="SUPFAM" id="SSF56112">
    <property type="entry name" value="Protein kinase-like (PK-like)"/>
    <property type="match status" value="2"/>
</dbReference>
<dbReference type="Pfam" id="PF01636">
    <property type="entry name" value="APH"/>
    <property type="match status" value="1"/>
</dbReference>
<reference evidence="3" key="1">
    <citation type="submission" date="2020-10" db="EMBL/GenBank/DDBJ databases">
        <title>Genome Sequence of Monilinia vaccinii-corymbosi Sheds Light on Mummy Berry Disease Infection of Blueberry and Mating Type.</title>
        <authorList>
            <person name="Yow A.G."/>
            <person name="Zhang Y."/>
            <person name="Bansal K."/>
            <person name="Eacker S.M."/>
            <person name="Sullivan S."/>
            <person name="Liachko I."/>
            <person name="Cubeta M.A."/>
            <person name="Rollins J.A."/>
            <person name="Ashrafi H."/>
        </authorList>
    </citation>
    <scope>NUCLEOTIDE SEQUENCE</scope>
    <source>
        <strain evidence="3">RL-1</strain>
    </source>
</reference>
<name>A0A8A3NVH1_9HELO</name>
<proteinExistence type="predicted"/>
<dbReference type="PANTHER" id="PTHR21310:SF56">
    <property type="entry name" value="AMINOGLYCOSIDE PHOSPHOTRANSFERASE DOMAIN-CONTAINING PROTEIN"/>
    <property type="match status" value="1"/>
</dbReference>
<dbReference type="InterPro" id="IPR051678">
    <property type="entry name" value="AGP_Transferase"/>
</dbReference>
<accession>A0A8A3NVH1</accession>
<sequence>MDFHDIDDAQTTMSSNPSSPDSMSIKSFSSEISGRSGSSCEWEDQESFDTYIDKVVQLCQDNGFGEPSEVNPWGGGTYNCVIALTLPSMGNQDYILRVPRSSELTETARDQAAVLHYLAPLMPVPTVIAFDSTSDNAICCPYTIQQKLPGFNIAGVYYDLPLDEKLEIITLVADIIKKLNTFKMNRPGQLIAGSTIPSLSHGPLVTPTDIGITGYPFEKDGTSANMPSFEKQTFASHLTTAFRMRKNHNRDKYSNPRDIEWDNFSKIAKQMDTANLFSDADPEYVLWHWDLAFRNILVDRQTTGKWQLTGVLDWDMLLAVPLVLTRAAPTWLWCNDADRFTQLSAQSGSTELSAQSGSTELSAQSGSIEPSAQSDSYELTTDELYLKEHFDKAMQQADPNYMDDTYGRGLWIRRLAHFAVYGLSSFICSQKAEKLRSDWDEYYTSLGFDPFDEDDCDSLACSDLSISSVAPTQSSASLYQYEALDTYQLKIIHLCRDIGFGEPSKVERIKGGNSHRVFGLTFSSNSGDRQFILRIPRFSYEDKFCYVIRDQVATLLSLKQYDFLGVPGVAAVDTTVTNALESQYVFQHRVPGKALQDVFFELPLDEKLKVTTIIAQFLLKMEKISFGKPGSLTGTQSLPWTSTSLDTSNSPPTITALELYPLEIDLKIQSLPSLILKILEKRRDEGGQYQRPQWKKLIRILREMVKARLFRQSDSKCVLWHCDINAHQIFIDGIETPPAPDVSTPSVAEKQEASNSGWKVTGVIDWDETMSLPLVISRVPRAWLWFNVKKRGWGWDGDHNTPLEQELNQEELTIKGHFDQIMQQADPQYLEDTYGRGVWIRRIFTFANQGIGDGHDHLRCHRFLRDWRRYYKGLCSDTLSSD</sequence>
<feature type="region of interest" description="Disordered" evidence="1">
    <location>
        <begin position="354"/>
        <end position="377"/>
    </location>
</feature>
<dbReference type="EMBL" id="CP063405">
    <property type="protein sequence ID" value="QSZ29705.1"/>
    <property type="molecule type" value="Genomic_DNA"/>
</dbReference>
<dbReference type="PANTHER" id="PTHR21310">
    <property type="entry name" value="AMINOGLYCOSIDE PHOSPHOTRANSFERASE-RELATED-RELATED"/>
    <property type="match status" value="1"/>
</dbReference>
<dbReference type="OrthoDB" id="2968323at2759"/>
<dbReference type="InterPro" id="IPR011009">
    <property type="entry name" value="Kinase-like_dom_sf"/>
</dbReference>